<dbReference type="Gene3D" id="3.30.70.120">
    <property type="match status" value="1"/>
</dbReference>
<dbReference type="RefSeq" id="WP_068349263.1">
    <property type="nucleotide sequence ID" value="NZ_JFHK01000036.1"/>
</dbReference>
<dbReference type="PATRIC" id="fig|1453497.3.peg.1308"/>
<proteinExistence type="predicted"/>
<dbReference type="GO" id="GO:0010038">
    <property type="term" value="P:response to metal ion"/>
    <property type="evidence" value="ECO:0007669"/>
    <property type="project" value="InterPro"/>
</dbReference>
<dbReference type="InterPro" id="IPR036069">
    <property type="entry name" value="DUF34/NIF3_sf"/>
</dbReference>
<dbReference type="Pfam" id="PF03091">
    <property type="entry name" value="CutA1"/>
    <property type="match status" value="1"/>
</dbReference>
<dbReference type="AlphaFoldDB" id="A0A176JSY9"/>
<dbReference type="PANTHER" id="PTHR41774:SF1">
    <property type="entry name" value="NGG1P INTERACTING FACTOR NIF3"/>
    <property type="match status" value="1"/>
</dbReference>
<name>A0A176JSY9_9BACT</name>
<dbReference type="PANTHER" id="PTHR41774">
    <property type="match status" value="1"/>
</dbReference>
<protein>
    <submittedName>
        <fullName evidence="1">Cytochrome C biogenesis protein</fullName>
    </submittedName>
</protein>
<keyword evidence="2" id="KW-1185">Reference proteome</keyword>
<evidence type="ECO:0000313" key="1">
    <source>
        <dbReference type="EMBL" id="OAA26336.1"/>
    </source>
</evidence>
<dbReference type="SUPFAM" id="SSF102705">
    <property type="entry name" value="NIF3 (NGG1p interacting factor 3)-like"/>
    <property type="match status" value="1"/>
</dbReference>
<accession>A0A176JSY9</accession>
<dbReference type="Proteomes" id="UP000077339">
    <property type="component" value="Unassembled WGS sequence"/>
</dbReference>
<dbReference type="EMBL" id="JFHK01000036">
    <property type="protein sequence ID" value="OAA26336.1"/>
    <property type="molecule type" value="Genomic_DNA"/>
</dbReference>
<sequence length="107" mass="12399">MEYEYVKFEVFIPKGFVDELRKKVNAAGACRLGNYDNCISYHPVTGYWRPLEGSNPYLGEVGKIEKGKEMKVEFICSKKYVDAVIKAIRDVHPYEEPMFFVIPLLNK</sequence>
<evidence type="ECO:0000313" key="2">
    <source>
        <dbReference type="Proteomes" id="UP000077339"/>
    </source>
</evidence>
<dbReference type="OrthoDB" id="1690807at2"/>
<reference evidence="1 2" key="1">
    <citation type="submission" date="2014-02" db="EMBL/GenBank/DDBJ databases">
        <title>Kosmotoga genome sequencing.</title>
        <authorList>
            <person name="Pollo S.M."/>
            <person name="Charchuk R."/>
            <person name="Nesbo C.L."/>
        </authorList>
    </citation>
    <scope>NUCLEOTIDE SEQUENCE [LARGE SCALE GENOMIC DNA]</scope>
    <source>
        <strain evidence="1 2">S304</strain>
    </source>
</reference>
<comment type="caution">
    <text evidence="1">The sequence shown here is derived from an EMBL/GenBank/DDBJ whole genome shotgun (WGS) entry which is preliminary data.</text>
</comment>
<dbReference type="InterPro" id="IPR015867">
    <property type="entry name" value="N-reg_PII/ATP_PRibTrfase_C"/>
</dbReference>
<gene>
    <name evidence="1" type="ORF">AT15_06545</name>
</gene>
<dbReference type="InterPro" id="IPR004323">
    <property type="entry name" value="Ion_tolerance_CutA"/>
</dbReference>
<organism evidence="1 2">
    <name type="scientific">Kosmotoga arenicorallina S304</name>
    <dbReference type="NCBI Taxonomy" id="1453497"/>
    <lineage>
        <taxon>Bacteria</taxon>
        <taxon>Thermotogati</taxon>
        <taxon>Thermotogota</taxon>
        <taxon>Thermotogae</taxon>
        <taxon>Kosmotogales</taxon>
        <taxon>Kosmotogaceae</taxon>
        <taxon>Kosmotoga</taxon>
    </lineage>
</organism>